<reference evidence="9 10" key="1">
    <citation type="submission" date="2014-02" db="EMBL/GenBank/DDBJ databases">
        <title>The genome sequence of the entomopathogenic fungus Metarhizium robertsii ARSEF 2575.</title>
        <authorList>
            <person name="Giuliano Garisto Donzelli B."/>
            <person name="Roe B.A."/>
            <person name="Macmil S.L."/>
            <person name="Krasnoff S.B."/>
            <person name="Gibson D.M."/>
        </authorList>
    </citation>
    <scope>NUCLEOTIDE SEQUENCE [LARGE SCALE GENOMIC DNA]</scope>
    <source>
        <strain evidence="9 10">ARSEF 2575</strain>
    </source>
</reference>
<dbReference type="SUPFAM" id="SSF48537">
    <property type="entry name" value="Phospholipase C/P1 nuclease"/>
    <property type="match status" value="1"/>
</dbReference>
<dbReference type="Pfam" id="PF02265">
    <property type="entry name" value="S1-P1_nuclease"/>
    <property type="match status" value="1"/>
</dbReference>
<dbReference type="Gene3D" id="1.10.575.10">
    <property type="entry name" value="P1 Nuclease"/>
    <property type="match status" value="1"/>
</dbReference>
<gene>
    <name evidence="9" type="ORF">X797_009819</name>
</gene>
<dbReference type="InterPro" id="IPR008947">
    <property type="entry name" value="PLipase_C/P1_nuclease_dom_sf"/>
</dbReference>
<organism evidence="9 10">
    <name type="scientific">Metarhizium robertsii</name>
    <dbReference type="NCBI Taxonomy" id="568076"/>
    <lineage>
        <taxon>Eukaryota</taxon>
        <taxon>Fungi</taxon>
        <taxon>Dikarya</taxon>
        <taxon>Ascomycota</taxon>
        <taxon>Pezizomycotina</taxon>
        <taxon>Sordariomycetes</taxon>
        <taxon>Hypocreomycetidae</taxon>
        <taxon>Hypocreales</taxon>
        <taxon>Clavicipitaceae</taxon>
        <taxon>Metarhizium</taxon>
    </lineage>
</organism>
<sequence length="310" mass="35345">MKLSLHYFFLPLLCLPGALAWGALGHDTTAHLASHFVSSPTRDYLKRLLRDQGDDYLAKVATWADQIRGLQVWKYTSNFHFIDAHDDPARGSCQVDYARDCKEGGCIISALANYTDRARDRALPRVERERAFKFLVHFIGDLHQPLHNEDVARGGTRIKVRWQKRQYTLHAVWDTRILEQITQHSGKDPMSTAIRWADELAREISSGKYAADKEGWLENFDPRSPNVTAMAWSNEANHYVCTHVFPPGLGPKQITQKNLFSNGYYQRAAPVVEQQIARAGFRMAAWLDDVVKSIQAEEDSNETVDDMDEL</sequence>
<dbReference type="OrthoDB" id="441446at2759"/>
<evidence type="ECO:0000256" key="1">
    <source>
        <dbReference type="ARBA" id="ARBA00009547"/>
    </source>
</evidence>
<comment type="caution">
    <text evidence="9">The sequence shown here is derived from an EMBL/GenBank/DDBJ whole genome shotgun (WGS) entry which is preliminary data.</text>
</comment>
<keyword evidence="5" id="KW-0378">Hydrolase</keyword>
<dbReference type="PANTHER" id="PTHR33146">
    <property type="entry name" value="ENDONUCLEASE 4"/>
    <property type="match status" value="1"/>
</dbReference>
<accession>A0A0A1UPR3</accession>
<dbReference type="GO" id="GO:0003676">
    <property type="term" value="F:nucleic acid binding"/>
    <property type="evidence" value="ECO:0007669"/>
    <property type="project" value="InterPro"/>
</dbReference>
<keyword evidence="4" id="KW-0255">Endonuclease</keyword>
<evidence type="ECO:0000256" key="2">
    <source>
        <dbReference type="ARBA" id="ARBA00022722"/>
    </source>
</evidence>
<protein>
    <submittedName>
        <fullName evidence="9">S1/P1 nucleases family protein</fullName>
    </submittedName>
</protein>
<keyword evidence="7" id="KW-0325">Glycoprotein</keyword>
<dbReference type="GO" id="GO:0006308">
    <property type="term" value="P:DNA catabolic process"/>
    <property type="evidence" value="ECO:0007669"/>
    <property type="project" value="InterPro"/>
</dbReference>
<keyword evidence="3" id="KW-0479">Metal-binding</keyword>
<dbReference type="Proteomes" id="UP000030151">
    <property type="component" value="Unassembled WGS sequence"/>
</dbReference>
<dbReference type="GO" id="GO:0046872">
    <property type="term" value="F:metal ion binding"/>
    <property type="evidence" value="ECO:0007669"/>
    <property type="project" value="UniProtKB-KW"/>
</dbReference>
<evidence type="ECO:0000256" key="7">
    <source>
        <dbReference type="ARBA" id="ARBA00023180"/>
    </source>
</evidence>
<dbReference type="eggNOG" id="ENOG502QRXU">
    <property type="taxonomic scope" value="Eukaryota"/>
</dbReference>
<comment type="similarity">
    <text evidence="1">Belongs to the nuclease type I family.</text>
</comment>
<keyword evidence="6" id="KW-1015">Disulfide bond</keyword>
<evidence type="ECO:0000256" key="8">
    <source>
        <dbReference type="SAM" id="SignalP"/>
    </source>
</evidence>
<dbReference type="EMBL" id="JELW01000041">
    <property type="protein sequence ID" value="EXU97054.1"/>
    <property type="molecule type" value="Genomic_DNA"/>
</dbReference>
<evidence type="ECO:0000313" key="9">
    <source>
        <dbReference type="EMBL" id="EXU97054.1"/>
    </source>
</evidence>
<dbReference type="GO" id="GO:0004519">
    <property type="term" value="F:endonuclease activity"/>
    <property type="evidence" value="ECO:0007669"/>
    <property type="project" value="UniProtKB-KW"/>
</dbReference>
<keyword evidence="2" id="KW-0540">Nuclease</keyword>
<name>A0A0A1UPR3_9HYPO</name>
<feature type="chain" id="PRO_5001980741" evidence="8">
    <location>
        <begin position="21"/>
        <end position="310"/>
    </location>
</feature>
<evidence type="ECO:0000313" key="10">
    <source>
        <dbReference type="Proteomes" id="UP000030151"/>
    </source>
</evidence>
<dbReference type="HOGENOM" id="CLU_044365_0_0_1"/>
<feature type="signal peptide" evidence="8">
    <location>
        <begin position="1"/>
        <end position="20"/>
    </location>
</feature>
<keyword evidence="8" id="KW-0732">Signal</keyword>
<evidence type="ECO:0000256" key="3">
    <source>
        <dbReference type="ARBA" id="ARBA00022723"/>
    </source>
</evidence>
<evidence type="ECO:0000256" key="4">
    <source>
        <dbReference type="ARBA" id="ARBA00022759"/>
    </source>
</evidence>
<evidence type="ECO:0000256" key="5">
    <source>
        <dbReference type="ARBA" id="ARBA00022801"/>
    </source>
</evidence>
<dbReference type="GO" id="GO:0016788">
    <property type="term" value="F:hydrolase activity, acting on ester bonds"/>
    <property type="evidence" value="ECO:0007669"/>
    <property type="project" value="InterPro"/>
</dbReference>
<dbReference type="InterPro" id="IPR003154">
    <property type="entry name" value="S1/P1nuclease"/>
</dbReference>
<dbReference type="CDD" id="cd11010">
    <property type="entry name" value="S1-P1_nuclease"/>
    <property type="match status" value="1"/>
</dbReference>
<dbReference type="PANTHER" id="PTHR33146:SF26">
    <property type="entry name" value="ENDONUCLEASE 4"/>
    <property type="match status" value="1"/>
</dbReference>
<proteinExistence type="inferred from homology"/>
<dbReference type="AlphaFoldDB" id="A0A0A1UPR3"/>
<evidence type="ECO:0000256" key="6">
    <source>
        <dbReference type="ARBA" id="ARBA00023157"/>
    </source>
</evidence>